<evidence type="ECO:0000256" key="1">
    <source>
        <dbReference type="ARBA" id="ARBA00010617"/>
    </source>
</evidence>
<dbReference type="SUPFAM" id="SSF48264">
    <property type="entry name" value="Cytochrome P450"/>
    <property type="match status" value="1"/>
</dbReference>
<keyword evidence="4 7" id="KW-0560">Oxidoreductase</keyword>
<dbReference type="Pfam" id="PF00067">
    <property type="entry name" value="p450"/>
    <property type="match status" value="1"/>
</dbReference>
<keyword evidence="5 7" id="KW-0408">Iron</keyword>
<dbReference type="GO" id="GO:0020037">
    <property type="term" value="F:heme binding"/>
    <property type="evidence" value="ECO:0007669"/>
    <property type="project" value="InterPro"/>
</dbReference>
<dbReference type="Proteomes" id="UP000321514">
    <property type="component" value="Unassembled WGS sequence"/>
</dbReference>
<dbReference type="InterPro" id="IPR002397">
    <property type="entry name" value="Cyt_P450_B"/>
</dbReference>
<keyword evidence="2 7" id="KW-0349">Heme</keyword>
<organism evidence="8 11">
    <name type="scientific">Myxococcus fulvus</name>
    <dbReference type="NCBI Taxonomy" id="33"/>
    <lineage>
        <taxon>Bacteria</taxon>
        <taxon>Pseudomonadati</taxon>
        <taxon>Myxococcota</taxon>
        <taxon>Myxococcia</taxon>
        <taxon>Myxococcales</taxon>
        <taxon>Cystobacterineae</taxon>
        <taxon>Myxococcaceae</taxon>
        <taxon>Myxococcus</taxon>
    </lineage>
</organism>
<evidence type="ECO:0000313" key="11">
    <source>
        <dbReference type="Proteomes" id="UP000321514"/>
    </source>
</evidence>
<evidence type="ECO:0000256" key="7">
    <source>
        <dbReference type="RuleBase" id="RU000461"/>
    </source>
</evidence>
<evidence type="ECO:0000256" key="4">
    <source>
        <dbReference type="ARBA" id="ARBA00023002"/>
    </source>
</evidence>
<proteinExistence type="inferred from homology"/>
<reference evidence="8 11" key="2">
    <citation type="submission" date="2019-07" db="EMBL/GenBank/DDBJ databases">
        <title>Whole genome shotgun sequence of Myxococcus fulvus NBRC 100333.</title>
        <authorList>
            <person name="Hosoyama A."/>
            <person name="Uohara A."/>
            <person name="Ohji S."/>
            <person name="Ichikawa N."/>
        </authorList>
    </citation>
    <scope>NUCLEOTIDE SEQUENCE [LARGE SCALE GENOMIC DNA]</scope>
    <source>
        <strain evidence="8 11">NBRC 100333</strain>
    </source>
</reference>
<dbReference type="InterPro" id="IPR017972">
    <property type="entry name" value="Cyt_P450_CS"/>
</dbReference>
<dbReference type="GO" id="GO:0036199">
    <property type="term" value="F:cholest-4-en-3-one 26-monooxygenase activity"/>
    <property type="evidence" value="ECO:0007669"/>
    <property type="project" value="TreeGrafter"/>
</dbReference>
<dbReference type="InterPro" id="IPR001128">
    <property type="entry name" value="Cyt_P450"/>
</dbReference>
<dbReference type="CDD" id="cd11032">
    <property type="entry name" value="P450_EryK-like"/>
    <property type="match status" value="1"/>
</dbReference>
<dbReference type="Gene3D" id="1.10.630.10">
    <property type="entry name" value="Cytochrome P450"/>
    <property type="match status" value="1"/>
</dbReference>
<keyword evidence="6 7" id="KW-0503">Monooxygenase</keyword>
<dbReference type="GO" id="GO:0008395">
    <property type="term" value="F:steroid hydroxylase activity"/>
    <property type="evidence" value="ECO:0007669"/>
    <property type="project" value="TreeGrafter"/>
</dbReference>
<dbReference type="PANTHER" id="PTHR46696">
    <property type="entry name" value="P450, PUTATIVE (EUROFUNG)-RELATED"/>
    <property type="match status" value="1"/>
</dbReference>
<accession>A0A511T178</accession>
<dbReference type="Proteomes" id="UP000183760">
    <property type="component" value="Unassembled WGS sequence"/>
</dbReference>
<dbReference type="EMBL" id="BJXR01000025">
    <property type="protein sequence ID" value="GEN07627.1"/>
    <property type="molecule type" value="Genomic_DNA"/>
</dbReference>
<evidence type="ECO:0000313" key="9">
    <source>
        <dbReference type="EMBL" id="SES84791.1"/>
    </source>
</evidence>
<sequence>MLDLFTDDVRRNPFPLYAQLRERSPLLHEPRADLWLLFDYDSVKRALQDHEVFSSVVTTVTGRTPDWLLFSDPPRHTKLRGIIMRAFTPRSIANLEPHVRELSRGLLAPLVGRGEMDVVAEYSSQLPTTVIAEMIGIPVEDRARFLQWGDIIMKLSHTISEGEEAERARAENAAMRDEMRVYLSAILEERRREPRDDLLTRLVEAEVDGERLDEKEILGFFQLLLAAGTETTTDLIDNALLCFLEYPDQLERLRRQPELLGSAIEEVLRFRSPAQSMYRSTKREVELNGRVIPAGKFVLPMIGSANRDPGHFEEPERFDIGREPNPHLAFGHGIHFCLGAALSRMEARVALTDLLEALGDFQLASDTPWEPRQALHLHGPKRLPLRFEPRVLRS</sequence>
<dbReference type="STRING" id="1334629.MFUL124B02_02680"/>
<reference evidence="9 10" key="1">
    <citation type="submission" date="2016-10" db="EMBL/GenBank/DDBJ databases">
        <authorList>
            <person name="Varghese N."/>
            <person name="Submissions S."/>
        </authorList>
    </citation>
    <scope>NUCLEOTIDE SEQUENCE [LARGE SCALE GENOMIC DNA]</scope>
    <source>
        <strain evidence="9 10">DSM 16525</strain>
    </source>
</reference>
<dbReference type="PANTHER" id="PTHR46696:SF4">
    <property type="entry name" value="BIOTIN BIOSYNTHESIS CYTOCHROME P450"/>
    <property type="match status" value="1"/>
</dbReference>
<evidence type="ECO:0000313" key="8">
    <source>
        <dbReference type="EMBL" id="GEN07627.1"/>
    </source>
</evidence>
<comment type="caution">
    <text evidence="8">The sequence shown here is derived from an EMBL/GenBank/DDBJ whole genome shotgun (WGS) entry which is preliminary data.</text>
</comment>
<dbReference type="GO" id="GO:0006707">
    <property type="term" value="P:cholesterol catabolic process"/>
    <property type="evidence" value="ECO:0007669"/>
    <property type="project" value="TreeGrafter"/>
</dbReference>
<name>A0A511T178_MYXFU</name>
<evidence type="ECO:0000256" key="5">
    <source>
        <dbReference type="ARBA" id="ARBA00023004"/>
    </source>
</evidence>
<dbReference type="GO" id="GO:0005506">
    <property type="term" value="F:iron ion binding"/>
    <property type="evidence" value="ECO:0007669"/>
    <property type="project" value="InterPro"/>
</dbReference>
<evidence type="ECO:0000256" key="6">
    <source>
        <dbReference type="ARBA" id="ARBA00023033"/>
    </source>
</evidence>
<keyword evidence="10" id="KW-1185">Reference proteome</keyword>
<evidence type="ECO:0000313" key="10">
    <source>
        <dbReference type="Proteomes" id="UP000183760"/>
    </source>
</evidence>
<dbReference type="InterPro" id="IPR036396">
    <property type="entry name" value="Cyt_P450_sf"/>
</dbReference>
<comment type="similarity">
    <text evidence="1 7">Belongs to the cytochrome P450 family.</text>
</comment>
<gene>
    <name evidence="8" type="primary">yjiB</name>
    <name evidence="8" type="ORF">MFU01_26640</name>
    <name evidence="9" type="ORF">SAMN05443572_101359</name>
</gene>
<dbReference type="FunFam" id="1.10.630.10:FF:000018">
    <property type="entry name" value="Cytochrome P450 monooxygenase"/>
    <property type="match status" value="1"/>
</dbReference>
<dbReference type="PRINTS" id="PR00385">
    <property type="entry name" value="P450"/>
</dbReference>
<evidence type="ECO:0000256" key="2">
    <source>
        <dbReference type="ARBA" id="ARBA00022617"/>
    </source>
</evidence>
<dbReference type="PROSITE" id="PS00086">
    <property type="entry name" value="CYTOCHROME_P450"/>
    <property type="match status" value="1"/>
</dbReference>
<protein>
    <submittedName>
        <fullName evidence="8 9">Cytochrome P450</fullName>
    </submittedName>
</protein>
<dbReference type="EMBL" id="FOIB01000001">
    <property type="protein sequence ID" value="SES84791.1"/>
    <property type="molecule type" value="Genomic_DNA"/>
</dbReference>
<dbReference type="AlphaFoldDB" id="A0A511T178"/>
<evidence type="ECO:0000256" key="3">
    <source>
        <dbReference type="ARBA" id="ARBA00022723"/>
    </source>
</evidence>
<dbReference type="RefSeq" id="WP_074948588.1">
    <property type="nucleotide sequence ID" value="NZ_BJXR01000025.1"/>
</dbReference>
<keyword evidence="3 7" id="KW-0479">Metal-binding</keyword>
<dbReference type="PRINTS" id="PR00359">
    <property type="entry name" value="BP450"/>
</dbReference>